<evidence type="ECO:0000313" key="2">
    <source>
        <dbReference type="EMBL" id="OGD75354.1"/>
    </source>
</evidence>
<accession>A0A1F5F7L2</accession>
<keyword evidence="1" id="KW-0472">Membrane</keyword>
<gene>
    <name evidence="2" type="ORF">A2228_00705</name>
</gene>
<feature type="transmembrane region" description="Helical" evidence="1">
    <location>
        <begin position="73"/>
        <end position="95"/>
    </location>
</feature>
<comment type="caution">
    <text evidence="2">The sequence shown here is derived from an EMBL/GenBank/DDBJ whole genome shotgun (WGS) entry which is preliminary data.</text>
</comment>
<reference evidence="2 3" key="1">
    <citation type="journal article" date="2016" name="Nat. Commun.">
        <title>Thousands of microbial genomes shed light on interconnected biogeochemical processes in an aquifer system.</title>
        <authorList>
            <person name="Anantharaman K."/>
            <person name="Brown C.T."/>
            <person name="Hug L.A."/>
            <person name="Sharon I."/>
            <person name="Castelle C.J."/>
            <person name="Probst A.J."/>
            <person name="Thomas B.C."/>
            <person name="Singh A."/>
            <person name="Wilkins M.J."/>
            <person name="Karaoz U."/>
            <person name="Brodie E.L."/>
            <person name="Williams K.H."/>
            <person name="Hubbard S.S."/>
            <person name="Banfield J.F."/>
        </authorList>
    </citation>
    <scope>NUCLEOTIDE SEQUENCE [LARGE SCALE GENOMIC DNA]</scope>
</reference>
<keyword evidence="1" id="KW-1133">Transmembrane helix</keyword>
<protein>
    <submittedName>
        <fullName evidence="2">Uncharacterized protein</fullName>
    </submittedName>
</protein>
<name>A0A1F5F7L2_9BACT</name>
<proteinExistence type="predicted"/>
<evidence type="ECO:0000313" key="3">
    <source>
        <dbReference type="Proteomes" id="UP000176191"/>
    </source>
</evidence>
<organism evidence="2 3">
    <name type="scientific">Candidatus Collierbacteria bacterium RIFOXYA2_FULL_46_10</name>
    <dbReference type="NCBI Taxonomy" id="1817726"/>
    <lineage>
        <taxon>Bacteria</taxon>
        <taxon>Candidatus Collieribacteriota</taxon>
    </lineage>
</organism>
<keyword evidence="1" id="KW-0812">Transmembrane</keyword>
<dbReference type="AlphaFoldDB" id="A0A1F5F7L2"/>
<dbReference type="Proteomes" id="UP000176191">
    <property type="component" value="Unassembled WGS sequence"/>
</dbReference>
<dbReference type="EMBL" id="MFAK01000008">
    <property type="protein sequence ID" value="OGD75354.1"/>
    <property type="molecule type" value="Genomic_DNA"/>
</dbReference>
<evidence type="ECO:0000256" key="1">
    <source>
        <dbReference type="SAM" id="Phobius"/>
    </source>
</evidence>
<sequence>MTGQIDLTERASESKKTVGRSVSINGVHAVDVDLHHSANLEDPIVDLNIKVNNPIGRLWLALKRIWKSQNTIVSFRFTIPLLVLPIALYVLWVLWQGRGVNLPMSKIGVIHEVNMNGTPRDILVLPTSDVYLLEYTSTFNQTTRLAEKPVIVIGTYHTPTNTLSVESLTAYSQLDLPQTSPLPNAPRNVWQTIWDFVTQFR</sequence>